<keyword evidence="5" id="KW-1185">Reference proteome</keyword>
<dbReference type="InterPro" id="IPR023370">
    <property type="entry name" value="TrmO-like_N"/>
</dbReference>
<dbReference type="Gene3D" id="2.40.30.70">
    <property type="entry name" value="YaeB-like"/>
    <property type="match status" value="1"/>
</dbReference>
<dbReference type="CDD" id="cd09281">
    <property type="entry name" value="UPF0066"/>
    <property type="match status" value="1"/>
</dbReference>
<comment type="similarity">
    <text evidence="2">Belongs to the tRNA methyltransferase O family.</text>
</comment>
<evidence type="ECO:0000256" key="2">
    <source>
        <dbReference type="ARBA" id="ARBA00033753"/>
    </source>
</evidence>
<dbReference type="SUPFAM" id="SSF118196">
    <property type="entry name" value="YaeB-like"/>
    <property type="match status" value="1"/>
</dbReference>
<dbReference type="RefSeq" id="WP_221250910.1">
    <property type="nucleotide sequence ID" value="NZ_AP024355.1"/>
</dbReference>
<reference evidence="4 5" key="1">
    <citation type="journal article" date="2016" name="C (Basel)">
        <title>Selective Growth of and Electricity Production by Marine Exoelectrogenic Bacteria in Self-Aggregated Hydrogel of Microbially Reduced Graphene Oxide.</title>
        <authorList>
            <person name="Yoshida N."/>
            <person name="Goto Y."/>
            <person name="Miyata Y."/>
        </authorList>
    </citation>
    <scope>NUCLEOTIDE SEQUENCE [LARGE SCALE GENOMIC DNA]</scope>
    <source>
        <strain evidence="4 5">NIT-T3</strain>
    </source>
</reference>
<dbReference type="InterPro" id="IPR036414">
    <property type="entry name" value="YaeB_N_sf"/>
</dbReference>
<gene>
    <name evidence="4" type="primary">virR</name>
    <name evidence="4" type="ORF">DESUT3_05060</name>
</gene>
<feature type="domain" description="TsaA-like" evidence="3">
    <location>
        <begin position="5"/>
        <end position="135"/>
    </location>
</feature>
<dbReference type="InterPro" id="IPR040372">
    <property type="entry name" value="YaeB-like"/>
</dbReference>
<protein>
    <submittedName>
        <fullName evidence="4">tRNA (N6-threonylcarbamoyladenosine(37)-N6)-methyltransferase TrmO</fullName>
    </submittedName>
</protein>
<evidence type="ECO:0000256" key="1">
    <source>
        <dbReference type="ARBA" id="ARBA00022691"/>
    </source>
</evidence>
<dbReference type="PROSITE" id="PS51668">
    <property type="entry name" value="TSAA_2"/>
    <property type="match status" value="1"/>
</dbReference>
<proteinExistence type="inferred from homology"/>
<dbReference type="Pfam" id="PF01980">
    <property type="entry name" value="TrmO_N"/>
    <property type="match status" value="1"/>
</dbReference>
<evidence type="ECO:0000313" key="5">
    <source>
        <dbReference type="Proteomes" id="UP001319827"/>
    </source>
</evidence>
<evidence type="ECO:0000313" key="4">
    <source>
        <dbReference type="EMBL" id="BCR03437.1"/>
    </source>
</evidence>
<dbReference type="PANTHER" id="PTHR12818:SF0">
    <property type="entry name" value="TRNA (ADENINE(37)-N6)-METHYLTRANSFERASE"/>
    <property type="match status" value="1"/>
</dbReference>
<dbReference type="InterPro" id="IPR036413">
    <property type="entry name" value="YaeB-like_sf"/>
</dbReference>
<evidence type="ECO:0000259" key="3">
    <source>
        <dbReference type="PROSITE" id="PS51668"/>
    </source>
</evidence>
<dbReference type="Proteomes" id="UP001319827">
    <property type="component" value="Chromosome"/>
</dbReference>
<organism evidence="4 5">
    <name type="scientific">Desulfuromonas versatilis</name>
    <dbReference type="NCBI Taxonomy" id="2802975"/>
    <lineage>
        <taxon>Bacteria</taxon>
        <taxon>Pseudomonadati</taxon>
        <taxon>Thermodesulfobacteriota</taxon>
        <taxon>Desulfuromonadia</taxon>
        <taxon>Desulfuromonadales</taxon>
        <taxon>Desulfuromonadaceae</taxon>
        <taxon>Desulfuromonas</taxon>
    </lineage>
</organism>
<dbReference type="EMBL" id="AP024355">
    <property type="protein sequence ID" value="BCR03437.1"/>
    <property type="molecule type" value="Genomic_DNA"/>
</dbReference>
<dbReference type="PANTHER" id="PTHR12818">
    <property type="entry name" value="TRNA (ADENINE(37)-N6)-METHYLTRANSFERASE"/>
    <property type="match status" value="1"/>
</dbReference>
<keyword evidence="1" id="KW-0949">S-adenosyl-L-methionine</keyword>
<name>A0ABM8HMD8_9BACT</name>
<accession>A0ABM8HMD8</accession>
<sequence>MEAQLSYIGRIQTPYRSLDDCPRNIEPGGPLCRLAIDPPFAAGLEGLAPGQQILILYWFEAVNRGNLRQASRRTGEPAGVFALRTPHRPNPIGAAVLRIEELDGSGILVRGLDCLDGTPLLDIKPAMAAETGRSTWQ</sequence>
<reference evidence="4 5" key="2">
    <citation type="journal article" date="2021" name="Int. J. Syst. Evol. Microbiol.">
        <title>Isolation and Polyphasic Characterization of Desulfuromonas versatilis sp. Nov., an Electrogenic Bacteria Capable of Versatile Metabolism Isolated from a Graphene Oxide-Reducing Enrichment Culture.</title>
        <authorList>
            <person name="Xie L."/>
            <person name="Yoshida N."/>
            <person name="Ishii S."/>
            <person name="Meng L."/>
        </authorList>
    </citation>
    <scope>NUCLEOTIDE SEQUENCE [LARGE SCALE GENOMIC DNA]</scope>
    <source>
        <strain evidence="4 5">NIT-T3</strain>
    </source>
</reference>